<keyword evidence="2" id="KW-1185">Reference proteome</keyword>
<gene>
    <name evidence="1" type="ORF">TNIN_353141</name>
</gene>
<dbReference type="EMBL" id="BMAV01000618">
    <property type="protein sequence ID" value="GFY38041.1"/>
    <property type="molecule type" value="Genomic_DNA"/>
</dbReference>
<protein>
    <submittedName>
        <fullName evidence="1">Uncharacterized protein</fullName>
    </submittedName>
</protein>
<dbReference type="AlphaFoldDB" id="A0A8X7BMX8"/>
<name>A0A8X7BMX8_9ARAC</name>
<evidence type="ECO:0000313" key="2">
    <source>
        <dbReference type="Proteomes" id="UP000886998"/>
    </source>
</evidence>
<accession>A0A8X7BMX8</accession>
<comment type="caution">
    <text evidence="1">The sequence shown here is derived from an EMBL/GenBank/DDBJ whole genome shotgun (WGS) entry which is preliminary data.</text>
</comment>
<dbReference type="Proteomes" id="UP000886998">
    <property type="component" value="Unassembled WGS sequence"/>
</dbReference>
<evidence type="ECO:0000313" key="1">
    <source>
        <dbReference type="EMBL" id="GFY38041.1"/>
    </source>
</evidence>
<proteinExistence type="predicted"/>
<reference evidence="1" key="1">
    <citation type="submission" date="2020-08" db="EMBL/GenBank/DDBJ databases">
        <title>Multicomponent nature underlies the extraordinary mechanical properties of spider dragline silk.</title>
        <authorList>
            <person name="Kono N."/>
            <person name="Nakamura H."/>
            <person name="Mori M."/>
            <person name="Yoshida Y."/>
            <person name="Ohtoshi R."/>
            <person name="Malay A.D."/>
            <person name="Moran D.A.P."/>
            <person name="Tomita M."/>
            <person name="Numata K."/>
            <person name="Arakawa K."/>
        </authorList>
    </citation>
    <scope>NUCLEOTIDE SEQUENCE</scope>
</reference>
<organism evidence="1 2">
    <name type="scientific">Trichonephila inaurata madagascariensis</name>
    <dbReference type="NCBI Taxonomy" id="2747483"/>
    <lineage>
        <taxon>Eukaryota</taxon>
        <taxon>Metazoa</taxon>
        <taxon>Ecdysozoa</taxon>
        <taxon>Arthropoda</taxon>
        <taxon>Chelicerata</taxon>
        <taxon>Arachnida</taxon>
        <taxon>Araneae</taxon>
        <taxon>Araneomorphae</taxon>
        <taxon>Entelegynae</taxon>
        <taxon>Araneoidea</taxon>
        <taxon>Nephilidae</taxon>
        <taxon>Trichonephila</taxon>
        <taxon>Trichonephila inaurata</taxon>
    </lineage>
</organism>
<sequence length="126" mass="14499">MDSFFTEILSVKLTEYTINVVWRLANITCFGGFKEFAERSRPFLEFSSPGEGGRVALFSHNRREGGKNPPLWKKEKTAREACDVCESRSSFEYFKFFNTSFGVFTKVLDCFCKIAYRAQAGRPFSK</sequence>